<organism evidence="19">
    <name type="scientific">Tetragnatha macilenta</name>
    <dbReference type="NCBI Taxonomy" id="545211"/>
    <lineage>
        <taxon>Eukaryota</taxon>
        <taxon>Metazoa</taxon>
        <taxon>Ecdysozoa</taxon>
        <taxon>Arthropoda</taxon>
        <taxon>Chelicerata</taxon>
        <taxon>Arachnida</taxon>
        <taxon>Araneae</taxon>
        <taxon>Araneomorphae</taxon>
        <taxon>Entelegynae</taxon>
        <taxon>Araneoidea</taxon>
        <taxon>Tetragnathidae</taxon>
        <taxon>Tetragnatha</taxon>
    </lineage>
</organism>
<evidence type="ECO:0000256" key="5">
    <source>
        <dbReference type="ARBA" id="ARBA00021006"/>
    </source>
</evidence>
<dbReference type="EC" id="7.1.1.2" evidence="4 17"/>
<dbReference type="Pfam" id="PF00361">
    <property type="entry name" value="Proton_antipo_M"/>
    <property type="match status" value="1"/>
</dbReference>
<gene>
    <name evidence="19" type="primary">ND4</name>
</gene>
<name>A0A343S591_9ARAC</name>
<feature type="transmembrane region" description="Helical" evidence="17">
    <location>
        <begin position="284"/>
        <end position="307"/>
    </location>
</feature>
<dbReference type="InterPro" id="IPR003918">
    <property type="entry name" value="NADH_UbQ_OxRdtase"/>
</dbReference>
<keyword evidence="7 17" id="KW-0679">Respiratory chain</keyword>
<evidence type="ECO:0000256" key="14">
    <source>
        <dbReference type="ARBA" id="ARBA00023128"/>
    </source>
</evidence>
<evidence type="ECO:0000256" key="15">
    <source>
        <dbReference type="ARBA" id="ARBA00023136"/>
    </source>
</evidence>
<feature type="transmembrane region" description="Helical" evidence="17">
    <location>
        <begin position="358"/>
        <end position="384"/>
    </location>
</feature>
<evidence type="ECO:0000256" key="6">
    <source>
        <dbReference type="ARBA" id="ARBA00022448"/>
    </source>
</evidence>
<evidence type="ECO:0000256" key="9">
    <source>
        <dbReference type="ARBA" id="ARBA00022967"/>
    </source>
</evidence>
<feature type="transmembrane region" description="Helical" evidence="17">
    <location>
        <begin position="52"/>
        <end position="70"/>
    </location>
</feature>
<reference evidence="19" key="2">
    <citation type="submission" date="2017-11" db="EMBL/GenBank/DDBJ databases">
        <authorList>
            <person name="Han C.G."/>
        </authorList>
    </citation>
    <scope>NUCLEOTIDE SEQUENCE</scope>
</reference>
<evidence type="ECO:0000256" key="10">
    <source>
        <dbReference type="ARBA" id="ARBA00022982"/>
    </source>
</evidence>
<keyword evidence="6 17" id="KW-0813">Transport</keyword>
<protein>
    <recommendedName>
        <fullName evidence="5 17">NADH-ubiquinone oxidoreductase chain 4</fullName>
        <ecNumber evidence="4 17">7.1.1.2</ecNumber>
    </recommendedName>
</protein>
<evidence type="ECO:0000256" key="7">
    <source>
        <dbReference type="ARBA" id="ARBA00022660"/>
    </source>
</evidence>
<reference evidence="19" key="1">
    <citation type="journal article" date="2017" name="Genes (Basel)">
        <title>Ancient DNA Resolves the History of Tetragnatha (Araneae, Tetragnathidae) Spiders on Rapa Nui.</title>
        <authorList>
            <person name="Cotoras D.D."/>
            <person name="Murray G.G.R."/>
            <person name="Kapp J."/>
            <person name="Gillespie R.G."/>
            <person name="Griswold C."/>
            <person name="Simison W.B."/>
            <person name="Green R.E."/>
            <person name="Shapiro B."/>
        </authorList>
    </citation>
    <scope>NUCLEOTIDE SEQUENCE</scope>
</reference>
<keyword evidence="14 17" id="KW-0496">Mitochondrion</keyword>
<comment type="catalytic activity">
    <reaction evidence="16 17">
        <text>a ubiquinone + NADH + 5 H(+)(in) = a ubiquinol + NAD(+) + 4 H(+)(out)</text>
        <dbReference type="Rhea" id="RHEA:29091"/>
        <dbReference type="Rhea" id="RHEA-COMP:9565"/>
        <dbReference type="Rhea" id="RHEA-COMP:9566"/>
        <dbReference type="ChEBI" id="CHEBI:15378"/>
        <dbReference type="ChEBI" id="CHEBI:16389"/>
        <dbReference type="ChEBI" id="CHEBI:17976"/>
        <dbReference type="ChEBI" id="CHEBI:57540"/>
        <dbReference type="ChEBI" id="CHEBI:57945"/>
        <dbReference type="EC" id="7.1.1.2"/>
    </reaction>
</comment>
<comment type="subcellular location">
    <subcellularLocation>
        <location evidence="2 17">Mitochondrion membrane</location>
        <topology evidence="2 17">Multi-pass membrane protein</topology>
    </subcellularLocation>
</comment>
<dbReference type="GO" id="GO:0003954">
    <property type="term" value="F:NADH dehydrogenase activity"/>
    <property type="evidence" value="ECO:0007669"/>
    <property type="project" value="TreeGrafter"/>
</dbReference>
<evidence type="ECO:0000256" key="17">
    <source>
        <dbReference type="RuleBase" id="RU003297"/>
    </source>
</evidence>
<keyword evidence="9" id="KW-1278">Translocase</keyword>
<dbReference type="GO" id="GO:0008137">
    <property type="term" value="F:NADH dehydrogenase (ubiquinone) activity"/>
    <property type="evidence" value="ECO:0007669"/>
    <property type="project" value="UniProtKB-UniRule"/>
</dbReference>
<keyword evidence="12 17" id="KW-0520">NAD</keyword>
<dbReference type="EMBL" id="MG564497">
    <property type="protein sequence ID" value="AUJ21378.1"/>
    <property type="molecule type" value="Genomic_DNA"/>
</dbReference>
<evidence type="ECO:0000313" key="19">
    <source>
        <dbReference type="EMBL" id="AUJ21378.1"/>
    </source>
</evidence>
<dbReference type="GO" id="GO:0048039">
    <property type="term" value="F:ubiquinone binding"/>
    <property type="evidence" value="ECO:0007669"/>
    <property type="project" value="TreeGrafter"/>
</dbReference>
<keyword evidence="13 17" id="KW-0830">Ubiquinone</keyword>
<evidence type="ECO:0000256" key="8">
    <source>
        <dbReference type="ARBA" id="ARBA00022692"/>
    </source>
</evidence>
<keyword evidence="8 17" id="KW-0812">Transmembrane</keyword>
<dbReference type="GO" id="GO:0031966">
    <property type="term" value="C:mitochondrial membrane"/>
    <property type="evidence" value="ECO:0007669"/>
    <property type="project" value="UniProtKB-SubCell"/>
</dbReference>
<evidence type="ECO:0000256" key="4">
    <source>
        <dbReference type="ARBA" id="ARBA00012944"/>
    </source>
</evidence>
<evidence type="ECO:0000256" key="16">
    <source>
        <dbReference type="ARBA" id="ARBA00049551"/>
    </source>
</evidence>
<dbReference type="GO" id="GO:0015990">
    <property type="term" value="P:electron transport coupled proton transport"/>
    <property type="evidence" value="ECO:0007669"/>
    <property type="project" value="TreeGrafter"/>
</dbReference>
<evidence type="ECO:0000256" key="12">
    <source>
        <dbReference type="ARBA" id="ARBA00023027"/>
    </source>
</evidence>
<dbReference type="PANTHER" id="PTHR43507:SF20">
    <property type="entry name" value="NADH-UBIQUINONE OXIDOREDUCTASE CHAIN 4"/>
    <property type="match status" value="1"/>
</dbReference>
<evidence type="ECO:0000256" key="3">
    <source>
        <dbReference type="ARBA" id="ARBA00009025"/>
    </source>
</evidence>
<feature type="transmembrane region" description="Helical" evidence="17">
    <location>
        <begin position="257"/>
        <end position="278"/>
    </location>
</feature>
<evidence type="ECO:0000256" key="1">
    <source>
        <dbReference type="ARBA" id="ARBA00003257"/>
    </source>
</evidence>
<feature type="transmembrane region" description="Helical" evidence="17">
    <location>
        <begin position="328"/>
        <end position="346"/>
    </location>
</feature>
<comment type="function">
    <text evidence="17">Core subunit of the mitochondrial membrane respiratory chain NADH dehydrogenase (Complex I) which catalyzes electron transfer from NADH through the respiratory chain, using ubiquinone as an electron acceptor. Essential for the catalytic activity and assembly of complex I.</text>
</comment>
<geneLocation type="mitochondrion" evidence="19"/>
<dbReference type="AlphaFoldDB" id="A0A343S591"/>
<comment type="similarity">
    <text evidence="3 17">Belongs to the complex I subunit 4 family.</text>
</comment>
<dbReference type="GO" id="GO:0042773">
    <property type="term" value="P:ATP synthesis coupled electron transport"/>
    <property type="evidence" value="ECO:0007669"/>
    <property type="project" value="InterPro"/>
</dbReference>
<feature type="transmembrane region" description="Helical" evidence="17">
    <location>
        <begin position="128"/>
        <end position="149"/>
    </location>
</feature>
<dbReference type="PRINTS" id="PR01437">
    <property type="entry name" value="NUOXDRDTASE4"/>
</dbReference>
<dbReference type="InterPro" id="IPR001750">
    <property type="entry name" value="ND/Mrp_TM"/>
</dbReference>
<feature type="domain" description="NADH:quinone oxidoreductase/Mrp antiporter transmembrane" evidence="18">
    <location>
        <begin position="95"/>
        <end position="369"/>
    </location>
</feature>
<evidence type="ECO:0000256" key="11">
    <source>
        <dbReference type="ARBA" id="ARBA00022989"/>
    </source>
</evidence>
<keyword evidence="10 17" id="KW-0249">Electron transport</keyword>
<evidence type="ECO:0000259" key="18">
    <source>
        <dbReference type="Pfam" id="PF00361"/>
    </source>
</evidence>
<feature type="transmembrane region" description="Helical" evidence="17">
    <location>
        <begin position="155"/>
        <end position="177"/>
    </location>
</feature>
<accession>A0A343S591</accession>
<feature type="transmembrane region" description="Helical" evidence="17">
    <location>
        <begin position="20"/>
        <end position="40"/>
    </location>
</feature>
<evidence type="ECO:0000256" key="2">
    <source>
        <dbReference type="ARBA" id="ARBA00004225"/>
    </source>
</evidence>
<proteinExistence type="inferred from homology"/>
<comment type="function">
    <text evidence="1">Core subunit of the mitochondrial membrane respiratory chain NADH dehydrogenase (Complex I) that is believed to belong to the minimal assembly required for catalysis. Complex I functions in the transfer of electrons from NADH to the respiratory chain. The immediate electron acceptor for the enzyme is believed to be ubiquinone.</text>
</comment>
<evidence type="ECO:0000256" key="13">
    <source>
        <dbReference type="ARBA" id="ARBA00023075"/>
    </source>
</evidence>
<feature type="transmembrane region" description="Helical" evidence="17">
    <location>
        <begin position="404"/>
        <end position="422"/>
    </location>
</feature>
<feature type="transmembrane region" description="Helical" evidence="17">
    <location>
        <begin position="229"/>
        <end position="250"/>
    </location>
</feature>
<keyword evidence="15 17" id="KW-0472">Membrane</keyword>
<keyword evidence="11 17" id="KW-1133">Transmembrane helix</keyword>
<sequence length="428" mass="48481">MKFFIMSILLMMGISKLHIFMITISSMILMMLIIFSKIHVMQIFSSMIMFDPISTVLMLLSLFTIVLILLSTNMNKETNLMLTSILILLILTFSSSKMIIFYIFFEMVLIPTMILISKSGPQPERLQASMYLMLYTILASLPMFLGILMCNSFNSFFAASILIKKIFIPLMFMLAFLAKTPMYMIHLWLPKAHVEAPLEGSMILAAILLKLGGYGLIRFLPMSIFSLKTIPNWIISISLLGAIFTSGGCLRQKDLKALIAYSSVAHMGVTLASIMILMKMSISGAIIMMIAHGVSSSALFFLVNMTYQKYHTRNIISMKSIYMINPNLSFWWFMFIMANLSAPPTLNLMGELLMTMTLIKWSIFSTIPITIIMMTTTSFCIILFLMLNHGKSILKISNNDSMKFFLSLIIHLILSILIILKMEPMTLL</sequence>
<dbReference type="PANTHER" id="PTHR43507">
    <property type="entry name" value="NADH-UBIQUINONE OXIDOREDUCTASE CHAIN 4"/>
    <property type="match status" value="1"/>
</dbReference>